<evidence type="ECO:0008006" key="5">
    <source>
        <dbReference type="Google" id="ProtNLM"/>
    </source>
</evidence>
<reference evidence="2 3" key="2">
    <citation type="submission" date="2016-11" db="EMBL/GenBank/DDBJ databases">
        <authorList>
            <person name="Varghese N."/>
            <person name="Submissions S."/>
        </authorList>
    </citation>
    <scope>NUCLEOTIDE SEQUENCE [LARGE SCALE GENOMIC DNA]</scope>
    <source>
        <strain evidence="2 3">DSM 6368</strain>
    </source>
</reference>
<reference evidence="1 4" key="1">
    <citation type="submission" date="2016-11" db="EMBL/GenBank/DDBJ databases">
        <title>Whole genomes of Flavobacteriaceae.</title>
        <authorList>
            <person name="Stine C."/>
            <person name="Li C."/>
            <person name="Tadesse D."/>
        </authorList>
    </citation>
    <scope>NUCLEOTIDE SEQUENCE [LARGE SCALE GENOMIC DNA]</scope>
    <source>
        <strain evidence="1 4">ATCC 19366</strain>
    </source>
</reference>
<keyword evidence="3" id="KW-1185">Reference proteome</keyword>
<gene>
    <name evidence="1" type="ORF">B0A72_13110</name>
    <name evidence="2" type="ORF">SAMN05444387_0974</name>
</gene>
<accession>A0AB36P0Z5</accession>
<dbReference type="AlphaFoldDB" id="A0AB36P0Z5"/>
<dbReference type="Proteomes" id="UP000198431">
    <property type="component" value="Unassembled WGS sequence"/>
</dbReference>
<evidence type="ECO:0000313" key="2">
    <source>
        <dbReference type="EMBL" id="SHL58018.1"/>
    </source>
</evidence>
<dbReference type="EMBL" id="FRBX01000001">
    <property type="protein sequence ID" value="SHL58018.1"/>
    <property type="molecule type" value="Genomic_DNA"/>
</dbReference>
<evidence type="ECO:0000313" key="4">
    <source>
        <dbReference type="Proteomes" id="UP000198431"/>
    </source>
</evidence>
<dbReference type="RefSeq" id="WP_073393932.1">
    <property type="nucleotide sequence ID" value="NZ_FRBX01000001.1"/>
</dbReference>
<proteinExistence type="predicted"/>
<name>A0AB36P0Z5_9FLAO</name>
<evidence type="ECO:0000313" key="1">
    <source>
        <dbReference type="EMBL" id="OXB04428.1"/>
    </source>
</evidence>
<organism evidence="1 4">
    <name type="scientific">Flavobacterium pectinovorum</name>
    <dbReference type="NCBI Taxonomy" id="29533"/>
    <lineage>
        <taxon>Bacteria</taxon>
        <taxon>Pseudomonadati</taxon>
        <taxon>Bacteroidota</taxon>
        <taxon>Flavobacteriia</taxon>
        <taxon>Flavobacteriales</taxon>
        <taxon>Flavobacteriaceae</taxon>
        <taxon>Flavobacterium</taxon>
    </lineage>
</organism>
<protein>
    <recommendedName>
        <fullName evidence="5">GLPGLI family protein</fullName>
    </recommendedName>
</protein>
<sequence length="187" mass="21726">MRKFLFLTILLVQYSFSQSQYEKNAQCIRTKNLSEKERLTHFPFSKAAQIKIISFKDKSDGTLGHDLMNYMNSIVIGKDTLASNLYDEITNLTPQQINQLTDIIFNYSHKKEPYAIAQAGCYMPRNAIFFLDDNNTIIAWLELCFGCDNYRTSDKKLTIGEYCDQKYDMLKSIFKEAKIQYGITITE</sequence>
<comment type="caution">
    <text evidence="1">The sequence shown here is derived from an EMBL/GenBank/DDBJ whole genome shotgun (WGS) entry which is preliminary data.</text>
</comment>
<evidence type="ECO:0000313" key="3">
    <source>
        <dbReference type="Proteomes" id="UP000184216"/>
    </source>
</evidence>
<dbReference type="EMBL" id="MUHB01000010">
    <property type="protein sequence ID" value="OXB04428.1"/>
    <property type="molecule type" value="Genomic_DNA"/>
</dbReference>
<dbReference type="Proteomes" id="UP000184216">
    <property type="component" value="Unassembled WGS sequence"/>
</dbReference>